<reference evidence="1 2" key="1">
    <citation type="journal article" date="2020" name="ISME J.">
        <title>Uncovering the hidden diversity of litter-decomposition mechanisms in mushroom-forming fungi.</title>
        <authorList>
            <person name="Floudas D."/>
            <person name="Bentzer J."/>
            <person name="Ahren D."/>
            <person name="Johansson T."/>
            <person name="Persson P."/>
            <person name="Tunlid A."/>
        </authorList>
    </citation>
    <scope>NUCLEOTIDE SEQUENCE [LARGE SCALE GENOMIC DNA]</scope>
    <source>
        <strain evidence="1 2">CBS 291.85</strain>
    </source>
</reference>
<protein>
    <submittedName>
        <fullName evidence="1">Uncharacterized protein</fullName>
    </submittedName>
</protein>
<gene>
    <name evidence="1" type="ORF">D9758_016210</name>
</gene>
<dbReference type="EMBL" id="JAACJM010000133">
    <property type="protein sequence ID" value="KAF5343797.1"/>
    <property type="molecule type" value="Genomic_DNA"/>
</dbReference>
<sequence>MTERFGISETILCRSLFKETGGMYPEIITQPNIKNLPSPNLESTAQDVQVDMAKDEKKKGVGVVVYFQKEGKALGDVTKYLEYNLRKRGEGSADRYFASTEIIAGVKDMSPHARRLTMAR</sequence>
<evidence type="ECO:0000313" key="2">
    <source>
        <dbReference type="Proteomes" id="UP000559256"/>
    </source>
</evidence>
<dbReference type="PANTHER" id="PTHR47259">
    <property type="match status" value="1"/>
</dbReference>
<name>A0A8H5FP94_9AGAR</name>
<dbReference type="SUPFAM" id="SSF142695">
    <property type="entry name" value="RibA-like"/>
    <property type="match status" value="1"/>
</dbReference>
<evidence type="ECO:0000313" key="1">
    <source>
        <dbReference type="EMBL" id="KAF5343797.1"/>
    </source>
</evidence>
<organism evidence="1 2">
    <name type="scientific">Tetrapyrgos nigripes</name>
    <dbReference type="NCBI Taxonomy" id="182062"/>
    <lineage>
        <taxon>Eukaryota</taxon>
        <taxon>Fungi</taxon>
        <taxon>Dikarya</taxon>
        <taxon>Basidiomycota</taxon>
        <taxon>Agaricomycotina</taxon>
        <taxon>Agaricomycetes</taxon>
        <taxon>Agaricomycetidae</taxon>
        <taxon>Agaricales</taxon>
        <taxon>Marasmiineae</taxon>
        <taxon>Marasmiaceae</taxon>
        <taxon>Tetrapyrgos</taxon>
    </lineage>
</organism>
<keyword evidence="2" id="KW-1185">Reference proteome</keyword>
<proteinExistence type="predicted"/>
<dbReference type="PANTHER" id="PTHR47259:SF2">
    <property type="entry name" value="URACIL-REGULATED PROTEIN 1"/>
    <property type="match status" value="1"/>
</dbReference>
<dbReference type="Gene3D" id="3.40.50.10990">
    <property type="entry name" value="GTP cyclohydrolase II"/>
    <property type="match status" value="1"/>
</dbReference>
<comment type="caution">
    <text evidence="1">The sequence shown here is derived from an EMBL/GenBank/DDBJ whole genome shotgun (WGS) entry which is preliminary data.</text>
</comment>
<dbReference type="OrthoDB" id="57939at2759"/>
<dbReference type="Proteomes" id="UP000559256">
    <property type="component" value="Unassembled WGS sequence"/>
</dbReference>
<dbReference type="InterPro" id="IPR036144">
    <property type="entry name" value="RibA-like_sf"/>
</dbReference>
<accession>A0A8H5FP94</accession>
<dbReference type="AlphaFoldDB" id="A0A8H5FP94"/>